<dbReference type="EMBL" id="JACEGA010000001">
    <property type="protein sequence ID" value="MBB2181589.1"/>
    <property type="molecule type" value="Genomic_DNA"/>
</dbReference>
<dbReference type="AlphaFoldDB" id="A0A839JY96"/>
<evidence type="ECO:0000256" key="1">
    <source>
        <dbReference type="SAM" id="MobiDB-lite"/>
    </source>
</evidence>
<comment type="caution">
    <text evidence="3">The sequence shown here is derived from an EMBL/GenBank/DDBJ whole genome shotgun (WGS) entry which is preliminary data.</text>
</comment>
<dbReference type="Proteomes" id="UP000574276">
    <property type="component" value="Unassembled WGS sequence"/>
</dbReference>
<dbReference type="RefSeq" id="WP_228351360.1">
    <property type="nucleotide sequence ID" value="NZ_JACEGA010000001.1"/>
</dbReference>
<keyword evidence="2" id="KW-0472">Membrane</keyword>
<organism evidence="3 4">
    <name type="scientific">Variimorphobacter saccharofermentans</name>
    <dbReference type="NCBI Taxonomy" id="2755051"/>
    <lineage>
        <taxon>Bacteria</taxon>
        <taxon>Bacillati</taxon>
        <taxon>Bacillota</taxon>
        <taxon>Clostridia</taxon>
        <taxon>Lachnospirales</taxon>
        <taxon>Lachnospiraceae</taxon>
        <taxon>Variimorphobacter</taxon>
    </lineage>
</organism>
<sequence length="151" mass="17867">MDKSKFLEILRQSLIGEIDSVEIDKNIKYYDQYISRQSSVEEEKIIDELGDPRLIAKSIIESNRAAKQKEGYSDRHSSNYDDSERYQDTQRRYHNVFYSNLKWYHKIALIIAFLLIIIIIAAVGQLLLRILFIFGLPIIILLLFVMLLRRR</sequence>
<keyword evidence="2" id="KW-0812">Transmembrane</keyword>
<feature type="compositionally biased region" description="Basic and acidic residues" evidence="1">
    <location>
        <begin position="67"/>
        <end position="84"/>
    </location>
</feature>
<keyword evidence="4" id="KW-1185">Reference proteome</keyword>
<name>A0A839JY96_9FIRM</name>
<evidence type="ECO:0008006" key="5">
    <source>
        <dbReference type="Google" id="ProtNLM"/>
    </source>
</evidence>
<reference evidence="3 4" key="1">
    <citation type="submission" date="2020-07" db="EMBL/GenBank/DDBJ databases">
        <title>Characterization and genome sequencing of isolate MD1, a novel member within the family Lachnospiraceae.</title>
        <authorList>
            <person name="Rettenmaier R."/>
            <person name="Di Bello L."/>
            <person name="Zinser C."/>
            <person name="Scheitz K."/>
            <person name="Liebl W."/>
            <person name="Zverlov V."/>
        </authorList>
    </citation>
    <scope>NUCLEOTIDE SEQUENCE [LARGE SCALE GENOMIC DNA]</scope>
    <source>
        <strain evidence="3 4">MD1</strain>
    </source>
</reference>
<evidence type="ECO:0000313" key="3">
    <source>
        <dbReference type="EMBL" id="MBB2181589.1"/>
    </source>
</evidence>
<evidence type="ECO:0000256" key="2">
    <source>
        <dbReference type="SAM" id="Phobius"/>
    </source>
</evidence>
<feature type="transmembrane region" description="Helical" evidence="2">
    <location>
        <begin position="107"/>
        <end position="124"/>
    </location>
</feature>
<accession>A0A839JY96</accession>
<evidence type="ECO:0000313" key="4">
    <source>
        <dbReference type="Proteomes" id="UP000574276"/>
    </source>
</evidence>
<gene>
    <name evidence="3" type="ORF">H0486_01665</name>
</gene>
<feature type="region of interest" description="Disordered" evidence="1">
    <location>
        <begin position="65"/>
        <end position="84"/>
    </location>
</feature>
<feature type="transmembrane region" description="Helical" evidence="2">
    <location>
        <begin position="130"/>
        <end position="148"/>
    </location>
</feature>
<protein>
    <recommendedName>
        <fullName evidence="5">DUF1700 domain-containing protein</fullName>
    </recommendedName>
</protein>
<proteinExistence type="predicted"/>
<keyword evidence="2" id="KW-1133">Transmembrane helix</keyword>